<evidence type="ECO:0000256" key="4">
    <source>
        <dbReference type="ARBA" id="ARBA00022692"/>
    </source>
</evidence>
<feature type="compositionally biased region" description="Basic and acidic residues" evidence="8">
    <location>
        <begin position="294"/>
        <end position="308"/>
    </location>
</feature>
<feature type="transmembrane region" description="Helical" evidence="7">
    <location>
        <begin position="45"/>
        <end position="65"/>
    </location>
</feature>
<evidence type="ECO:0000256" key="3">
    <source>
        <dbReference type="ARBA" id="ARBA00022592"/>
    </source>
</evidence>
<evidence type="ECO:0000256" key="6">
    <source>
        <dbReference type="ARBA" id="ARBA00023136"/>
    </source>
</evidence>
<keyword evidence="3 7" id="KW-0592">Phosphate transport</keyword>
<feature type="transmembrane region" description="Helical" evidence="7">
    <location>
        <begin position="117"/>
        <end position="136"/>
    </location>
</feature>
<feature type="transmembrane region" description="Helical" evidence="7">
    <location>
        <begin position="7"/>
        <end position="25"/>
    </location>
</feature>
<dbReference type="GeneID" id="28967942"/>
<feature type="transmembrane region" description="Helical" evidence="7">
    <location>
        <begin position="221"/>
        <end position="242"/>
    </location>
</feature>
<keyword evidence="2 7" id="KW-0813">Transport</keyword>
<reference evidence="9" key="2">
    <citation type="submission" date="2024-02" db="EMBL/GenBank/DDBJ databases">
        <title>Comparative genomics of Cryptococcus and Kwoniella reveals pathogenesis evolution and contrasting modes of karyotype evolution via chromosome fusion or intercentromeric recombination.</title>
        <authorList>
            <person name="Coelho M.A."/>
            <person name="David-Palma M."/>
            <person name="Shea T."/>
            <person name="Bowers K."/>
            <person name="McGinley-Smith S."/>
            <person name="Mohammad A.W."/>
            <person name="Gnirke A."/>
            <person name="Yurkov A.M."/>
            <person name="Nowrousian M."/>
            <person name="Sun S."/>
            <person name="Cuomo C.A."/>
            <person name="Heitman J."/>
        </authorList>
    </citation>
    <scope>NUCLEOTIDE SEQUENCE</scope>
    <source>
        <strain evidence="9">CBS 10117</strain>
    </source>
</reference>
<dbReference type="AlphaFoldDB" id="A0AAJ8MIE6"/>
<feature type="compositionally biased region" description="Polar residues" evidence="8">
    <location>
        <begin position="309"/>
        <end position="324"/>
    </location>
</feature>
<accession>A0AAJ8MIE6</accession>
<dbReference type="PANTHER" id="PTHR11101">
    <property type="entry name" value="PHOSPHATE TRANSPORTER"/>
    <property type="match status" value="1"/>
</dbReference>
<feature type="region of interest" description="Disordered" evidence="8">
    <location>
        <begin position="294"/>
        <end position="340"/>
    </location>
</feature>
<comment type="function">
    <text evidence="7">Sodium-phosphate symporter.</text>
</comment>
<feature type="transmembrane region" description="Helical" evidence="7">
    <location>
        <begin position="487"/>
        <end position="511"/>
    </location>
</feature>
<comment type="similarity">
    <text evidence="7">Belongs to the inorganic phosphate transporter (PiT) (TC 2.A.20) family.</text>
</comment>
<comment type="subcellular location">
    <subcellularLocation>
        <location evidence="1 7">Membrane</location>
        <topology evidence="1 7">Multi-pass membrane protein</topology>
    </subcellularLocation>
</comment>
<feature type="transmembrane region" description="Helical" evidence="7">
    <location>
        <begin position="191"/>
        <end position="209"/>
    </location>
</feature>
<dbReference type="GO" id="GO:0016020">
    <property type="term" value="C:membrane"/>
    <property type="evidence" value="ECO:0007669"/>
    <property type="project" value="UniProtKB-SubCell"/>
</dbReference>
<dbReference type="RefSeq" id="XP_065825105.1">
    <property type="nucleotide sequence ID" value="XM_065969033.1"/>
</dbReference>
<keyword evidence="5 7" id="KW-1133">Transmembrane helix</keyword>
<dbReference type="PANTHER" id="PTHR11101:SF80">
    <property type="entry name" value="PHOSPHATE TRANSPORTER"/>
    <property type="match status" value="1"/>
</dbReference>
<gene>
    <name evidence="9" type="ORF">I303_104776</name>
</gene>
<dbReference type="GO" id="GO:0005315">
    <property type="term" value="F:phosphate transmembrane transporter activity"/>
    <property type="evidence" value="ECO:0007669"/>
    <property type="project" value="InterPro"/>
</dbReference>
<protein>
    <recommendedName>
        <fullName evidence="7">Phosphate transporter</fullName>
    </recommendedName>
</protein>
<keyword evidence="4 7" id="KW-0812">Transmembrane</keyword>
<dbReference type="EMBL" id="CP144534">
    <property type="protein sequence ID" value="WWC62182.1"/>
    <property type="molecule type" value="Genomic_DNA"/>
</dbReference>
<proteinExistence type="inferred from homology"/>
<feature type="transmembrane region" description="Helical" evidence="7">
    <location>
        <begin position="85"/>
        <end position="105"/>
    </location>
</feature>
<feature type="transmembrane region" description="Helical" evidence="7">
    <location>
        <begin position="574"/>
        <end position="598"/>
    </location>
</feature>
<evidence type="ECO:0000313" key="10">
    <source>
        <dbReference type="Proteomes" id="UP000078595"/>
    </source>
</evidence>
<evidence type="ECO:0000256" key="8">
    <source>
        <dbReference type="SAM" id="MobiDB-lite"/>
    </source>
</evidence>
<keyword evidence="10" id="KW-1185">Reference proteome</keyword>
<dbReference type="Proteomes" id="UP000078595">
    <property type="component" value="Chromosome 5"/>
</dbReference>
<evidence type="ECO:0000256" key="2">
    <source>
        <dbReference type="ARBA" id="ARBA00022448"/>
    </source>
</evidence>
<sequence length="603" mass="65420">MPYMHQYDYIFAISVLFAALDAFNIGANDVANSFATSVSSRSLTLRQACLAAALMEFLGAVLVGAKVAGTIKNGIISLSAFQGNAGVEMLGFACALAASATWLMIATRNSWPVSTTYSIVSALAGVGVAIQGADAVKWGWNDSKGIAAIFAGFIIAPGISAGFAIVVYLITKYAVLERKNSIKAGLMFAPLYFFTVTAVLTMSIVYKGAPSLKLNKLSQTTIALAIVLTSLVVAILSILFWLPYVHAKVVKKDYTIRWYHFFYGPLLWKRPAPVESLEHAHQHVPDYRVLGRDDEQQQHQDQVNEKRGSASNSEDGMNPSTHPSTLPIEGQDNSPNSHKNKNLELERDVEAEPAQTQTRQRVPLEEVEVDPKTQIEGLWILPRNLWIIVRYKIPKILTHGSSVDIHAMQAGNGSKQANRIHEMHERASQYPNETEHMYSFLQVLTACTNSFAHGSNDVANAVGPFAAIYYIWSNGEVTPKDTPTPTWILAFGGAMIVIGLATYGYNIMAVLGNKLTMHSPSRGFSMEFGASITVLLASQYGIPVSTTMCITGATTGVGVLSSGWKGVNWRALGWIFMGWVLTVPVAGIAGGCLMGIILNAPHF</sequence>
<organism evidence="9 10">
    <name type="scientific">Kwoniella dejecticola CBS 10117</name>
    <dbReference type="NCBI Taxonomy" id="1296121"/>
    <lineage>
        <taxon>Eukaryota</taxon>
        <taxon>Fungi</taxon>
        <taxon>Dikarya</taxon>
        <taxon>Basidiomycota</taxon>
        <taxon>Agaricomycotina</taxon>
        <taxon>Tremellomycetes</taxon>
        <taxon>Tremellales</taxon>
        <taxon>Cryptococcaceae</taxon>
        <taxon>Kwoniella</taxon>
    </lineage>
</organism>
<keyword evidence="6 7" id="KW-0472">Membrane</keyword>
<feature type="transmembrane region" description="Helical" evidence="7">
    <location>
        <begin position="148"/>
        <end position="171"/>
    </location>
</feature>
<dbReference type="Pfam" id="PF01384">
    <property type="entry name" value="PHO4"/>
    <property type="match status" value="1"/>
</dbReference>
<name>A0AAJ8MIE6_9TREE</name>
<evidence type="ECO:0000313" key="9">
    <source>
        <dbReference type="EMBL" id="WWC62182.1"/>
    </source>
</evidence>
<evidence type="ECO:0000256" key="7">
    <source>
        <dbReference type="RuleBase" id="RU363058"/>
    </source>
</evidence>
<dbReference type="KEGG" id="kdj:28967942"/>
<dbReference type="InterPro" id="IPR001204">
    <property type="entry name" value="Phos_transporter"/>
</dbReference>
<feature type="transmembrane region" description="Helical" evidence="7">
    <location>
        <begin position="532"/>
        <end position="554"/>
    </location>
</feature>
<reference evidence="9" key="1">
    <citation type="submission" date="2013-07" db="EMBL/GenBank/DDBJ databases">
        <authorList>
            <consortium name="The Broad Institute Genome Sequencing Platform"/>
            <person name="Cuomo C."/>
            <person name="Litvintseva A."/>
            <person name="Chen Y."/>
            <person name="Heitman J."/>
            <person name="Sun S."/>
            <person name="Springer D."/>
            <person name="Dromer F."/>
            <person name="Young S.K."/>
            <person name="Zeng Q."/>
            <person name="Gargeya S."/>
            <person name="Fitzgerald M."/>
            <person name="Abouelleil A."/>
            <person name="Alvarado L."/>
            <person name="Berlin A.M."/>
            <person name="Chapman S.B."/>
            <person name="Dewar J."/>
            <person name="Goldberg J."/>
            <person name="Griggs A."/>
            <person name="Gujja S."/>
            <person name="Hansen M."/>
            <person name="Howarth C."/>
            <person name="Imamovic A."/>
            <person name="Larimer J."/>
            <person name="McCowan C."/>
            <person name="Murphy C."/>
            <person name="Pearson M."/>
            <person name="Priest M."/>
            <person name="Roberts A."/>
            <person name="Saif S."/>
            <person name="Shea T."/>
            <person name="Sykes S."/>
            <person name="Wortman J."/>
            <person name="Nusbaum C."/>
            <person name="Birren B."/>
        </authorList>
    </citation>
    <scope>NUCLEOTIDE SEQUENCE</scope>
    <source>
        <strain evidence="9">CBS 10117</strain>
    </source>
</reference>
<evidence type="ECO:0000256" key="5">
    <source>
        <dbReference type="ARBA" id="ARBA00022989"/>
    </source>
</evidence>
<evidence type="ECO:0000256" key="1">
    <source>
        <dbReference type="ARBA" id="ARBA00004141"/>
    </source>
</evidence>
<dbReference type="GO" id="GO:0035435">
    <property type="term" value="P:phosphate ion transmembrane transport"/>
    <property type="evidence" value="ECO:0007669"/>
    <property type="project" value="TreeGrafter"/>
</dbReference>